<sequence>MPLTPSDIINEIRAIDELFFKNSLIDKYNSYSLKEHPENKTEICISSCKDISFTLSSMSYKDLYDESYKRNLFNYLMLDGAIIQLNYLFNKNKIYKHRLAYLPNPNMEAFQHEPDIYIEQPMYAEIIEPSIVPVPIRFDYDETAFEEFNHPKSHLTLGQYKNCRIATSSPVSPLVFIDFVLRSFYNTAYKSYNQGIRYPKRFFEPTITEGEKSFLHMNMIR</sequence>
<dbReference type="AlphaFoldDB" id="A0A446ZF12"/>
<dbReference type="OrthoDB" id="5190544at2"/>
<name>A0A446ZF12_ACICA</name>
<organism evidence="1 2">
    <name type="scientific">Acinetobacter calcoaceticus</name>
    <dbReference type="NCBI Taxonomy" id="471"/>
    <lineage>
        <taxon>Bacteria</taxon>
        <taxon>Pseudomonadati</taxon>
        <taxon>Pseudomonadota</taxon>
        <taxon>Gammaproteobacteria</taxon>
        <taxon>Moraxellales</taxon>
        <taxon>Moraxellaceae</taxon>
        <taxon>Acinetobacter</taxon>
        <taxon>Acinetobacter calcoaceticus/baumannii complex</taxon>
    </lineage>
</organism>
<evidence type="ECO:0008006" key="3">
    <source>
        <dbReference type="Google" id="ProtNLM"/>
    </source>
</evidence>
<proteinExistence type="predicted"/>
<dbReference type="InterPro" id="IPR018742">
    <property type="entry name" value="DUF2290"/>
</dbReference>
<evidence type="ECO:0000313" key="1">
    <source>
        <dbReference type="EMBL" id="VAX43077.1"/>
    </source>
</evidence>
<evidence type="ECO:0000313" key="2">
    <source>
        <dbReference type="Proteomes" id="UP000294355"/>
    </source>
</evidence>
<gene>
    <name evidence="1" type="ORF">AC2117_00206</name>
</gene>
<accession>A0A446ZF12</accession>
<dbReference type="RefSeq" id="WP_133971334.1">
    <property type="nucleotide sequence ID" value="NZ_LS999521.1"/>
</dbReference>
<protein>
    <recommendedName>
        <fullName evidence="3">DUF2290 domain-containing protein</fullName>
    </recommendedName>
</protein>
<dbReference type="Pfam" id="PF10053">
    <property type="entry name" value="DUF2290"/>
    <property type="match status" value="1"/>
</dbReference>
<dbReference type="Proteomes" id="UP000294355">
    <property type="component" value="Chromosome"/>
</dbReference>
<dbReference type="EMBL" id="LS999521">
    <property type="protein sequence ID" value="VAX43077.1"/>
    <property type="molecule type" value="Genomic_DNA"/>
</dbReference>
<reference evidence="1 2" key="1">
    <citation type="submission" date="2018-08" db="EMBL/GenBank/DDBJ databases">
        <authorList>
            <person name="Gonzaga-Molto A."/>
        </authorList>
    </citation>
    <scope>NUCLEOTIDE SEQUENCE [LARGE SCALE GENOMIC DNA]</scope>
    <source>
        <strain evidence="1">Acinetobacter calcoaceticus str. 2117</strain>
    </source>
</reference>